<evidence type="ECO:0000313" key="3">
    <source>
        <dbReference type="EnsemblMetazoa" id="XP_014239631.2"/>
    </source>
</evidence>
<dbReference type="Proteomes" id="UP000494040">
    <property type="component" value="Unassembled WGS sequence"/>
</dbReference>
<accession>A0A8I6R716</accession>
<dbReference type="OrthoDB" id="10656118at2759"/>
<keyword evidence="2" id="KW-0732">Signal</keyword>
<name>A0A8I6R716_CIMLE</name>
<feature type="region of interest" description="Disordered" evidence="1">
    <location>
        <begin position="34"/>
        <end position="60"/>
    </location>
</feature>
<evidence type="ECO:0008006" key="5">
    <source>
        <dbReference type="Google" id="ProtNLM"/>
    </source>
</evidence>
<evidence type="ECO:0000256" key="1">
    <source>
        <dbReference type="SAM" id="MobiDB-lite"/>
    </source>
</evidence>
<feature type="chain" id="PRO_5035169409" description="CPR type cuticle protein" evidence="2">
    <location>
        <begin position="19"/>
        <end position="228"/>
    </location>
</feature>
<dbReference type="EnsemblMetazoa" id="XM_014384145.2">
    <property type="protein sequence ID" value="XP_014239631.2"/>
    <property type="gene ID" value="LOC106661043"/>
</dbReference>
<feature type="signal peptide" evidence="2">
    <location>
        <begin position="1"/>
        <end position="18"/>
    </location>
</feature>
<dbReference type="AlphaFoldDB" id="A0A8I6R716"/>
<reference evidence="3" key="1">
    <citation type="submission" date="2022-01" db="UniProtKB">
        <authorList>
            <consortium name="EnsemblMetazoa"/>
        </authorList>
    </citation>
    <scope>IDENTIFICATION</scope>
</reference>
<keyword evidence="4" id="KW-1185">Reference proteome</keyword>
<dbReference type="KEGG" id="clec:106661043"/>
<sequence length="228" mass="25154">MAWKVLLISMGFLAVAKGEGATSHISVSRPSGEYSYDISHDHPGGSRGSSSPHGYGGFGSQGGTKFDHGSYLSHNQMPNFANKHLSSKIDMFSHGNQNAFQNHRQGYPMGALLHREHATTQGRKPSAYYQSGSAYLGNQNNYMQDQQGHGGYRQNLNDGYRGFLLAGRRQQSSPVRNTQHYDFRNSGHGRSGQLNQIAHGFGPHNDHATSHINYNLLSMAQHRPQGSW</sequence>
<organism evidence="3 4">
    <name type="scientific">Cimex lectularius</name>
    <name type="common">Bed bug</name>
    <name type="synonym">Acanthia lectularia</name>
    <dbReference type="NCBI Taxonomy" id="79782"/>
    <lineage>
        <taxon>Eukaryota</taxon>
        <taxon>Metazoa</taxon>
        <taxon>Ecdysozoa</taxon>
        <taxon>Arthropoda</taxon>
        <taxon>Hexapoda</taxon>
        <taxon>Insecta</taxon>
        <taxon>Pterygota</taxon>
        <taxon>Neoptera</taxon>
        <taxon>Paraneoptera</taxon>
        <taxon>Hemiptera</taxon>
        <taxon>Heteroptera</taxon>
        <taxon>Panheteroptera</taxon>
        <taxon>Cimicomorpha</taxon>
        <taxon>Cimicidae</taxon>
        <taxon>Cimex</taxon>
    </lineage>
</organism>
<proteinExistence type="predicted"/>
<protein>
    <recommendedName>
        <fullName evidence="5">CPR type cuticle protein</fullName>
    </recommendedName>
</protein>
<dbReference type="RefSeq" id="XP_014239631.2">
    <property type="nucleotide sequence ID" value="XM_014384145.2"/>
</dbReference>
<evidence type="ECO:0000256" key="2">
    <source>
        <dbReference type="SAM" id="SignalP"/>
    </source>
</evidence>
<dbReference type="GeneID" id="106661043"/>
<evidence type="ECO:0000313" key="4">
    <source>
        <dbReference type="Proteomes" id="UP000494040"/>
    </source>
</evidence>